<evidence type="ECO:0000313" key="1">
    <source>
        <dbReference type="EMBL" id="JAD68513.1"/>
    </source>
</evidence>
<dbReference type="EMBL" id="GBRH01229382">
    <property type="protein sequence ID" value="JAD68513.1"/>
    <property type="molecule type" value="Transcribed_RNA"/>
</dbReference>
<reference evidence="1" key="1">
    <citation type="submission" date="2014-09" db="EMBL/GenBank/DDBJ databases">
        <authorList>
            <person name="Magalhaes I.L.F."/>
            <person name="Oliveira U."/>
            <person name="Santos F.R."/>
            <person name="Vidigal T.H.D.A."/>
            <person name="Brescovit A.D."/>
            <person name="Santos A.J."/>
        </authorList>
    </citation>
    <scope>NUCLEOTIDE SEQUENCE</scope>
    <source>
        <tissue evidence="1">Shoot tissue taken approximately 20 cm above the soil surface</tissue>
    </source>
</reference>
<dbReference type="AlphaFoldDB" id="A0A0A9C224"/>
<accession>A0A0A9C224</accession>
<sequence>MSSKTRVLPRTSCELYCSDSQYCSIN</sequence>
<proteinExistence type="predicted"/>
<name>A0A0A9C224_ARUDO</name>
<protein>
    <submittedName>
        <fullName evidence="1">Uncharacterized protein</fullName>
    </submittedName>
</protein>
<reference evidence="1" key="2">
    <citation type="journal article" date="2015" name="Data Brief">
        <title>Shoot transcriptome of the giant reed, Arundo donax.</title>
        <authorList>
            <person name="Barrero R.A."/>
            <person name="Guerrero F.D."/>
            <person name="Moolhuijzen P."/>
            <person name="Goolsby J.A."/>
            <person name="Tidwell J."/>
            <person name="Bellgard S.E."/>
            <person name="Bellgard M.I."/>
        </authorList>
    </citation>
    <scope>NUCLEOTIDE SEQUENCE</scope>
    <source>
        <tissue evidence="1">Shoot tissue taken approximately 20 cm above the soil surface</tissue>
    </source>
</reference>
<organism evidence="1">
    <name type="scientific">Arundo donax</name>
    <name type="common">Giant reed</name>
    <name type="synonym">Donax arundinaceus</name>
    <dbReference type="NCBI Taxonomy" id="35708"/>
    <lineage>
        <taxon>Eukaryota</taxon>
        <taxon>Viridiplantae</taxon>
        <taxon>Streptophyta</taxon>
        <taxon>Embryophyta</taxon>
        <taxon>Tracheophyta</taxon>
        <taxon>Spermatophyta</taxon>
        <taxon>Magnoliopsida</taxon>
        <taxon>Liliopsida</taxon>
        <taxon>Poales</taxon>
        <taxon>Poaceae</taxon>
        <taxon>PACMAD clade</taxon>
        <taxon>Arundinoideae</taxon>
        <taxon>Arundineae</taxon>
        <taxon>Arundo</taxon>
    </lineage>
</organism>